<proteinExistence type="predicted"/>
<gene>
    <name evidence="1" type="ORF">ACFPFM_31150</name>
</gene>
<comment type="caution">
    <text evidence="1">The sequence shown here is derived from an EMBL/GenBank/DDBJ whole genome shotgun (WGS) entry which is preliminary data.</text>
</comment>
<keyword evidence="2" id="KW-1185">Reference proteome</keyword>
<evidence type="ECO:0000313" key="1">
    <source>
        <dbReference type="EMBL" id="MFC5058192.1"/>
    </source>
</evidence>
<protein>
    <submittedName>
        <fullName evidence="1">Uncharacterized protein</fullName>
    </submittedName>
</protein>
<dbReference type="Proteomes" id="UP001595833">
    <property type="component" value="Unassembled WGS sequence"/>
</dbReference>
<name>A0ABV9Y918_9PSEU</name>
<reference evidence="2" key="1">
    <citation type="journal article" date="2019" name="Int. J. Syst. Evol. Microbiol.">
        <title>The Global Catalogue of Microorganisms (GCM) 10K type strain sequencing project: providing services to taxonomists for standard genome sequencing and annotation.</title>
        <authorList>
            <consortium name="The Broad Institute Genomics Platform"/>
            <consortium name="The Broad Institute Genome Sequencing Center for Infectious Disease"/>
            <person name="Wu L."/>
            <person name="Ma J."/>
        </authorList>
    </citation>
    <scope>NUCLEOTIDE SEQUENCE [LARGE SCALE GENOMIC DNA]</scope>
    <source>
        <strain evidence="2">KCTC 12848</strain>
    </source>
</reference>
<sequence length="163" mass="17205">MTADVAAVRYPSTAAAVTGTLDAVFDALPPDVAREVPLLVLADAYSRWAAARFARRCDEVGRQVRPSDSTGLETAELVRRFGRARGWLGPCFLVARVDSAHGLRLARAMAARGPVVMCQVSPLDLDSLTDPGCVVTAAVVTAADDWDPALLDSGLPEMSGARP</sequence>
<dbReference type="EMBL" id="JBHSJB010000031">
    <property type="protein sequence ID" value="MFC5058192.1"/>
    <property type="molecule type" value="Genomic_DNA"/>
</dbReference>
<dbReference type="RefSeq" id="WP_344037654.1">
    <property type="nucleotide sequence ID" value="NZ_BAAAKE010000008.1"/>
</dbReference>
<accession>A0ABV9Y918</accession>
<organism evidence="1 2">
    <name type="scientific">Saccharothrix xinjiangensis</name>
    <dbReference type="NCBI Taxonomy" id="204798"/>
    <lineage>
        <taxon>Bacteria</taxon>
        <taxon>Bacillati</taxon>
        <taxon>Actinomycetota</taxon>
        <taxon>Actinomycetes</taxon>
        <taxon>Pseudonocardiales</taxon>
        <taxon>Pseudonocardiaceae</taxon>
        <taxon>Saccharothrix</taxon>
    </lineage>
</organism>
<evidence type="ECO:0000313" key="2">
    <source>
        <dbReference type="Proteomes" id="UP001595833"/>
    </source>
</evidence>